<dbReference type="STRING" id="395493.BegalDRAFT_0260"/>
<dbReference type="AlphaFoldDB" id="I3CC39"/>
<dbReference type="HOGENOM" id="CLU_2738775_0_0_6"/>
<name>I3CC39_9GAMM</name>
<dbReference type="OrthoDB" id="5625708at2"/>
<reference evidence="1 2" key="1">
    <citation type="submission" date="2011-11" db="EMBL/GenBank/DDBJ databases">
        <title>Improved High-Quality Draft sequence of Beggiatoa alba B18lD.</title>
        <authorList>
            <consortium name="US DOE Joint Genome Institute"/>
            <person name="Lucas S."/>
            <person name="Han J."/>
            <person name="Lapidus A."/>
            <person name="Cheng J.-F."/>
            <person name="Goodwin L."/>
            <person name="Pitluck S."/>
            <person name="Peters L."/>
            <person name="Mikhailova N."/>
            <person name="Held B."/>
            <person name="Detter J.C."/>
            <person name="Han C."/>
            <person name="Tapia R."/>
            <person name="Land M."/>
            <person name="Hauser L."/>
            <person name="Kyrpides N."/>
            <person name="Ivanova N."/>
            <person name="Pagani I."/>
            <person name="Samuel K."/>
            <person name="Teske A."/>
            <person name="Mueller J."/>
            <person name="Woyke T."/>
        </authorList>
    </citation>
    <scope>NUCLEOTIDE SEQUENCE [LARGE SCALE GENOMIC DNA]</scope>
    <source>
        <strain evidence="1 2">B18LD</strain>
    </source>
</reference>
<organism evidence="1 2">
    <name type="scientific">Beggiatoa alba B18LD</name>
    <dbReference type="NCBI Taxonomy" id="395493"/>
    <lineage>
        <taxon>Bacteria</taxon>
        <taxon>Pseudomonadati</taxon>
        <taxon>Pseudomonadota</taxon>
        <taxon>Gammaproteobacteria</taxon>
        <taxon>Thiotrichales</taxon>
        <taxon>Thiotrichaceae</taxon>
        <taxon>Beggiatoa</taxon>
    </lineage>
</organism>
<proteinExistence type="predicted"/>
<dbReference type="InterPro" id="IPR049210">
    <property type="entry name" value="DUF6812"/>
</dbReference>
<accession>I3CC39</accession>
<dbReference type="RefSeq" id="WP_002682876.1">
    <property type="nucleotide sequence ID" value="NZ_JH600070.1"/>
</dbReference>
<evidence type="ECO:0000313" key="2">
    <source>
        <dbReference type="Proteomes" id="UP000005744"/>
    </source>
</evidence>
<keyword evidence="2" id="KW-1185">Reference proteome</keyword>
<gene>
    <name evidence="1" type="ORF">BegalDRAFT_0260</name>
</gene>
<evidence type="ECO:0000313" key="1">
    <source>
        <dbReference type="EMBL" id="EIJ41182.1"/>
    </source>
</evidence>
<dbReference type="Pfam" id="PF20660">
    <property type="entry name" value="DUF6812"/>
    <property type="match status" value="1"/>
</dbReference>
<dbReference type="EMBL" id="JH600070">
    <property type="protein sequence ID" value="EIJ41182.1"/>
    <property type="molecule type" value="Genomic_DNA"/>
</dbReference>
<dbReference type="Proteomes" id="UP000005744">
    <property type="component" value="Unassembled WGS sequence"/>
</dbReference>
<sequence length="73" mass="8477">MDTLTRRTIHVIIQIPDGNLLKGTLLIERNSRLSDVLNNAKDFIVLMDYEDKAHIINKRHIVQAIELEELKIN</sequence>
<protein>
    <submittedName>
        <fullName evidence="1">Uncharacterized protein</fullName>
    </submittedName>
</protein>